<evidence type="ECO:0000313" key="1">
    <source>
        <dbReference type="EMBL" id="UOQ66319.1"/>
    </source>
</evidence>
<dbReference type="InterPro" id="IPR026265">
    <property type="entry name" value="LptC"/>
</dbReference>
<dbReference type="InterPro" id="IPR010664">
    <property type="entry name" value="LipoPS_assembly_LptC-rel"/>
</dbReference>
<organism evidence="1 2">
    <name type="scientific">Hymenobacter volaticus</name>
    <dbReference type="NCBI Taxonomy" id="2932254"/>
    <lineage>
        <taxon>Bacteria</taxon>
        <taxon>Pseudomonadati</taxon>
        <taxon>Bacteroidota</taxon>
        <taxon>Cytophagia</taxon>
        <taxon>Cytophagales</taxon>
        <taxon>Hymenobacteraceae</taxon>
        <taxon>Hymenobacter</taxon>
    </lineage>
</organism>
<dbReference type="PROSITE" id="PS51257">
    <property type="entry name" value="PROKAR_LIPOPROTEIN"/>
    <property type="match status" value="1"/>
</dbReference>
<sequence length="195" mass="22148">MRTSHSIHSLPSRAALFLLLAGSLATGCKKAEPQAKEPVKYNGPLLESTNVLTLYSDSAKLQVRYTAPLEQQFENGDQLYPKGLQVTFFDKSGQKVVNKLSGKYCKYEKVKNLYTMRGNVRVNNEEKQQRMYTEELFYDKQRNVVYTDSATFAQFVTPTDSLTGYGLFYNMTTSRYLFKRPAGQFIVESASTTPQ</sequence>
<reference evidence="1" key="1">
    <citation type="submission" date="2022-04" db="EMBL/GenBank/DDBJ databases">
        <title>Hymenobacter sp. isolated from the air.</title>
        <authorList>
            <person name="Won M."/>
            <person name="Lee C.-M."/>
            <person name="Woen H.-Y."/>
            <person name="Kwon S.-W."/>
        </authorList>
    </citation>
    <scope>NUCLEOTIDE SEQUENCE</scope>
    <source>
        <strain evidence="1">5420S-77</strain>
    </source>
</reference>
<dbReference type="RefSeq" id="WP_245120327.1">
    <property type="nucleotide sequence ID" value="NZ_CP095061.1"/>
</dbReference>
<evidence type="ECO:0000313" key="2">
    <source>
        <dbReference type="Proteomes" id="UP000830401"/>
    </source>
</evidence>
<accession>A0ABY4G6S6</accession>
<dbReference type="NCBIfam" id="TIGR04409">
    <property type="entry name" value="LptC_YrbK"/>
    <property type="match status" value="1"/>
</dbReference>
<dbReference type="Gene3D" id="2.60.450.10">
    <property type="entry name" value="Lipopolysaccharide (LPS) transport protein A like domain"/>
    <property type="match status" value="1"/>
</dbReference>
<proteinExistence type="predicted"/>
<keyword evidence="2" id="KW-1185">Reference proteome</keyword>
<dbReference type="EMBL" id="CP095061">
    <property type="protein sequence ID" value="UOQ66319.1"/>
    <property type="molecule type" value="Genomic_DNA"/>
</dbReference>
<dbReference type="Proteomes" id="UP000830401">
    <property type="component" value="Chromosome"/>
</dbReference>
<name>A0ABY4G6S6_9BACT</name>
<protein>
    <submittedName>
        <fullName evidence="1">LPS export ABC transporter periplasmic protein LptC</fullName>
    </submittedName>
</protein>
<gene>
    <name evidence="1" type="primary">lptC</name>
    <name evidence="1" type="ORF">MUN86_23015</name>
</gene>
<dbReference type="Pfam" id="PF06835">
    <property type="entry name" value="LptC"/>
    <property type="match status" value="1"/>
</dbReference>